<evidence type="ECO:0000256" key="1">
    <source>
        <dbReference type="SAM" id="MobiDB-lite"/>
    </source>
</evidence>
<dbReference type="EMBL" id="CAKMRJ010002223">
    <property type="protein sequence ID" value="CAH1427948.1"/>
    <property type="molecule type" value="Genomic_DNA"/>
</dbReference>
<feature type="compositionally biased region" description="Basic residues" evidence="1">
    <location>
        <begin position="113"/>
        <end position="122"/>
    </location>
</feature>
<feature type="region of interest" description="Disordered" evidence="1">
    <location>
        <begin position="32"/>
        <end position="153"/>
    </location>
</feature>
<dbReference type="Proteomes" id="UP001157418">
    <property type="component" value="Unassembled WGS sequence"/>
</dbReference>
<protein>
    <submittedName>
        <fullName evidence="2">Uncharacterized protein</fullName>
    </submittedName>
</protein>
<comment type="caution">
    <text evidence="2">The sequence shown here is derived from an EMBL/GenBank/DDBJ whole genome shotgun (WGS) entry which is preliminary data.</text>
</comment>
<gene>
    <name evidence="2" type="ORF">LVIROSA_LOCUS14915</name>
</gene>
<name>A0AAU9N4U6_9ASTR</name>
<evidence type="ECO:0000313" key="3">
    <source>
        <dbReference type="Proteomes" id="UP001157418"/>
    </source>
</evidence>
<dbReference type="AlphaFoldDB" id="A0AAU9N4U6"/>
<organism evidence="2 3">
    <name type="scientific">Lactuca virosa</name>
    <dbReference type="NCBI Taxonomy" id="75947"/>
    <lineage>
        <taxon>Eukaryota</taxon>
        <taxon>Viridiplantae</taxon>
        <taxon>Streptophyta</taxon>
        <taxon>Embryophyta</taxon>
        <taxon>Tracheophyta</taxon>
        <taxon>Spermatophyta</taxon>
        <taxon>Magnoliopsida</taxon>
        <taxon>eudicotyledons</taxon>
        <taxon>Gunneridae</taxon>
        <taxon>Pentapetalae</taxon>
        <taxon>asterids</taxon>
        <taxon>campanulids</taxon>
        <taxon>Asterales</taxon>
        <taxon>Asteraceae</taxon>
        <taxon>Cichorioideae</taxon>
        <taxon>Cichorieae</taxon>
        <taxon>Lactucinae</taxon>
        <taxon>Lactuca</taxon>
    </lineage>
</organism>
<keyword evidence="3" id="KW-1185">Reference proteome</keyword>
<evidence type="ECO:0000313" key="2">
    <source>
        <dbReference type="EMBL" id="CAH1427948.1"/>
    </source>
</evidence>
<sequence>MLKKVDPTNSVLVAYLQHVNPSVETGILLKISGEGSSKKSKKGDDNVVPESPKKQAKSTSPKKIANETEKPKEKVVPDSSRELIPSKSGVFKRLSNFSFKKRTSSEDQSPTIRKPHLNRKGVKVREIPAPVSPSSKKQGVEDMVKHINKKRKK</sequence>
<reference evidence="2 3" key="1">
    <citation type="submission" date="2022-01" db="EMBL/GenBank/DDBJ databases">
        <authorList>
            <person name="Xiong W."/>
            <person name="Schranz E."/>
        </authorList>
    </citation>
    <scope>NUCLEOTIDE SEQUENCE [LARGE SCALE GENOMIC DNA]</scope>
</reference>
<accession>A0AAU9N4U6</accession>
<proteinExistence type="predicted"/>
<feature type="compositionally biased region" description="Basic and acidic residues" evidence="1">
    <location>
        <begin position="64"/>
        <end position="81"/>
    </location>
</feature>